<proteinExistence type="predicted"/>
<dbReference type="Proteomes" id="UP000681720">
    <property type="component" value="Unassembled WGS sequence"/>
</dbReference>
<reference evidence="2" key="1">
    <citation type="submission" date="2021-02" db="EMBL/GenBank/DDBJ databases">
        <authorList>
            <person name="Nowell W R."/>
        </authorList>
    </citation>
    <scope>NUCLEOTIDE SEQUENCE</scope>
</reference>
<dbReference type="Proteomes" id="UP000681967">
    <property type="component" value="Unassembled WGS sequence"/>
</dbReference>
<evidence type="ECO:0000313" key="5">
    <source>
        <dbReference type="EMBL" id="CAF3993601.1"/>
    </source>
</evidence>
<evidence type="ECO:0000313" key="4">
    <source>
        <dbReference type="EMBL" id="CAF3921053.1"/>
    </source>
</evidence>
<accession>A0A815XDK9</accession>
<dbReference type="EMBL" id="CAJNOW010003157">
    <property type="protein sequence ID" value="CAF1372398.1"/>
    <property type="molecule type" value="Genomic_DNA"/>
</dbReference>
<dbReference type="OrthoDB" id="10005429at2759"/>
<dbReference type="EMBL" id="CAJNOV010014585">
    <property type="protein sequence ID" value="CAF1556172.1"/>
    <property type="molecule type" value="Genomic_DNA"/>
</dbReference>
<evidence type="ECO:0000313" key="1">
    <source>
        <dbReference type="EMBL" id="CAF1372398.1"/>
    </source>
</evidence>
<dbReference type="EMBL" id="CAJNRE010005372">
    <property type="protein sequence ID" value="CAF2044118.1"/>
    <property type="molecule type" value="Genomic_DNA"/>
</dbReference>
<dbReference type="Proteomes" id="UP000663855">
    <property type="component" value="Unassembled WGS sequence"/>
</dbReference>
<dbReference type="EMBL" id="CAJOBJ010004230">
    <property type="protein sequence ID" value="CAF3993601.1"/>
    <property type="molecule type" value="Genomic_DNA"/>
</dbReference>
<dbReference type="Proteomes" id="UP000663834">
    <property type="component" value="Unassembled WGS sequence"/>
</dbReference>
<evidence type="ECO:0000313" key="2">
    <source>
        <dbReference type="EMBL" id="CAF1556172.1"/>
    </source>
</evidence>
<gene>
    <name evidence="4" type="ORF">BYL167_LOCUS9498</name>
    <name evidence="2" type="ORF">CJN711_LOCUS30791</name>
    <name evidence="5" type="ORF">GIL414_LOCUS11350</name>
    <name evidence="1" type="ORF">KQP761_LOCUS8288</name>
    <name evidence="3" type="ORF">MBJ925_LOCUS11860</name>
</gene>
<comment type="caution">
    <text evidence="2">The sequence shown here is derived from an EMBL/GenBank/DDBJ whole genome shotgun (WGS) entry which is preliminary data.</text>
</comment>
<protein>
    <submittedName>
        <fullName evidence="2">Uncharacterized protein</fullName>
    </submittedName>
</protein>
<evidence type="ECO:0000313" key="6">
    <source>
        <dbReference type="Proteomes" id="UP000663855"/>
    </source>
</evidence>
<dbReference type="Proteomes" id="UP000663824">
    <property type="component" value="Unassembled WGS sequence"/>
</dbReference>
<organism evidence="2 6">
    <name type="scientific">Rotaria magnacalcarata</name>
    <dbReference type="NCBI Taxonomy" id="392030"/>
    <lineage>
        <taxon>Eukaryota</taxon>
        <taxon>Metazoa</taxon>
        <taxon>Spiralia</taxon>
        <taxon>Gnathifera</taxon>
        <taxon>Rotifera</taxon>
        <taxon>Eurotatoria</taxon>
        <taxon>Bdelloidea</taxon>
        <taxon>Philodinida</taxon>
        <taxon>Philodinidae</taxon>
        <taxon>Rotaria</taxon>
    </lineage>
</organism>
<name>A0A815XDK9_9BILA</name>
<evidence type="ECO:0000313" key="3">
    <source>
        <dbReference type="EMBL" id="CAF2044118.1"/>
    </source>
</evidence>
<dbReference type="AlphaFoldDB" id="A0A815XDK9"/>
<dbReference type="EMBL" id="CAJOBH010002740">
    <property type="protein sequence ID" value="CAF3921053.1"/>
    <property type="molecule type" value="Genomic_DNA"/>
</dbReference>
<sequence length="362" mass="42445">MNNPIYHQWQQWESQVLEWLNRSDEDLTLPDTDPFDRVILTLLTVKYQIVYKDMDKETAIAKEKKQDECKSTVILSKIKTPDVITGKEDRQDKEKLLDDFTDRLLSPDQVSNENSTEWQGLEFVKRSERCLAHFVSQLISANTAYQEFIREPSMISPVTKINNRVYTKKNDGQMFLTIDMKSANFASLQQMNFIDAHMYPTWDAFLSTFVGSTSLFLQNKHLRMMCLGKLPAYNKLEAFWTHFTGTIYQTVLCPYLDELGLDVRCIALEGDEVVFHLDASIEEDKVRELVENLQIRLANESPIIKFHVQAYRLRAFHWQNKHMCFARMFIGQDEAHFDLKCVPERRKNYNQAYADFRTFSGL</sequence>